<dbReference type="InterPro" id="IPR008331">
    <property type="entry name" value="Ferritin_DPS_dom"/>
</dbReference>
<dbReference type="PROSITE" id="PS50905">
    <property type="entry name" value="FERRITIN_LIKE"/>
    <property type="match status" value="1"/>
</dbReference>
<dbReference type="AlphaFoldDB" id="A0A7Y9DZI3"/>
<evidence type="ECO:0000313" key="10">
    <source>
        <dbReference type="Proteomes" id="UP000535890"/>
    </source>
</evidence>
<feature type="binding site" evidence="5">
    <location>
        <position position="130"/>
    </location>
    <ligand>
        <name>Fe cation</name>
        <dbReference type="ChEBI" id="CHEBI:24875"/>
        <label>1</label>
    </ligand>
</feature>
<evidence type="ECO:0000256" key="3">
    <source>
        <dbReference type="ARBA" id="ARBA00023002"/>
    </source>
</evidence>
<dbReference type="InterPro" id="IPR041719">
    <property type="entry name" value="Ferritin_prok"/>
</dbReference>
<keyword evidence="2 5" id="KW-0479">Metal-binding</keyword>
<keyword evidence="1 6" id="KW-0409">Iron storage</keyword>
<dbReference type="GO" id="GO:0008199">
    <property type="term" value="F:ferric iron binding"/>
    <property type="evidence" value="ECO:0007669"/>
    <property type="project" value="InterPro"/>
</dbReference>
<dbReference type="PANTHER" id="PTHR11431:SF127">
    <property type="entry name" value="BACTERIAL NON-HEME FERRITIN"/>
    <property type="match status" value="1"/>
</dbReference>
<proteinExistence type="predicted"/>
<organism evidence="9 10">
    <name type="scientific">Actinomycetospora corticicola</name>
    <dbReference type="NCBI Taxonomy" id="663602"/>
    <lineage>
        <taxon>Bacteria</taxon>
        <taxon>Bacillati</taxon>
        <taxon>Actinomycetota</taxon>
        <taxon>Actinomycetes</taxon>
        <taxon>Pseudonocardiales</taxon>
        <taxon>Pseudonocardiaceae</taxon>
        <taxon>Actinomycetospora</taxon>
    </lineage>
</organism>
<evidence type="ECO:0000256" key="7">
    <source>
        <dbReference type="SAM" id="MobiDB-lite"/>
    </source>
</evidence>
<evidence type="ECO:0000313" key="9">
    <source>
        <dbReference type="EMBL" id="NYD38449.1"/>
    </source>
</evidence>
<evidence type="ECO:0000256" key="1">
    <source>
        <dbReference type="ARBA" id="ARBA00022434"/>
    </source>
</evidence>
<feature type="binding site" evidence="5">
    <location>
        <position position="20"/>
    </location>
    <ligand>
        <name>Fe cation</name>
        <dbReference type="ChEBI" id="CHEBI:24875"/>
        <label>1</label>
    </ligand>
</feature>
<dbReference type="Pfam" id="PF00210">
    <property type="entry name" value="Ferritin"/>
    <property type="match status" value="1"/>
</dbReference>
<dbReference type="Gene3D" id="1.20.1260.10">
    <property type="match status" value="1"/>
</dbReference>
<dbReference type="InterPro" id="IPR012347">
    <property type="entry name" value="Ferritin-like"/>
</dbReference>
<protein>
    <recommendedName>
        <fullName evidence="6">Ferritin</fullName>
    </recommendedName>
</protein>
<feature type="domain" description="Ferritin-like diiron" evidence="8">
    <location>
        <begin position="3"/>
        <end position="148"/>
    </location>
</feature>
<sequence length="186" mass="20899">MEEPSASRFHDLLRDQIRHEFTASQQYTAVAVYCDDEDLPQLAAHFYAQALEERNHAMGMVQYLLDNDVVVRIPGIDEVRNDFKSVEDVVELVLDQERRVTDQITLLARTARDQGDYLGEQFMQWYLKEQVEEVASMTTLLRIVRRAGDNLFHVEDFVAREMPADAGNDPTAPPSAGGVASLGGGA</sequence>
<dbReference type="SUPFAM" id="SSF47240">
    <property type="entry name" value="Ferritin-like"/>
    <property type="match status" value="1"/>
</dbReference>
<dbReference type="GO" id="GO:0004322">
    <property type="term" value="F:ferroxidase activity"/>
    <property type="evidence" value="ECO:0007669"/>
    <property type="project" value="TreeGrafter"/>
</dbReference>
<keyword evidence="4 5" id="KW-0408">Iron</keyword>
<evidence type="ECO:0000256" key="6">
    <source>
        <dbReference type="RuleBase" id="RU361145"/>
    </source>
</evidence>
<evidence type="ECO:0000256" key="2">
    <source>
        <dbReference type="ARBA" id="ARBA00022723"/>
    </source>
</evidence>
<dbReference type="GO" id="GO:0008198">
    <property type="term" value="F:ferrous iron binding"/>
    <property type="evidence" value="ECO:0007669"/>
    <property type="project" value="TreeGrafter"/>
</dbReference>
<dbReference type="CDD" id="cd01055">
    <property type="entry name" value="Nonheme_Ferritin"/>
    <property type="match status" value="1"/>
</dbReference>
<dbReference type="Proteomes" id="UP000535890">
    <property type="component" value="Unassembled WGS sequence"/>
</dbReference>
<dbReference type="GO" id="GO:0005829">
    <property type="term" value="C:cytosol"/>
    <property type="evidence" value="ECO:0007669"/>
    <property type="project" value="TreeGrafter"/>
</dbReference>
<dbReference type="InterPro" id="IPR001519">
    <property type="entry name" value="Ferritin"/>
</dbReference>
<comment type="caution">
    <text evidence="9">The sequence shown here is derived from an EMBL/GenBank/DDBJ whole genome shotgun (WGS) entry which is preliminary data.</text>
</comment>
<dbReference type="RefSeq" id="WP_179795894.1">
    <property type="nucleotide sequence ID" value="NZ_BAABHP010000006.1"/>
</dbReference>
<dbReference type="EMBL" id="JACCBN010000001">
    <property type="protein sequence ID" value="NYD38449.1"/>
    <property type="molecule type" value="Genomic_DNA"/>
</dbReference>
<dbReference type="GO" id="GO:0006879">
    <property type="term" value="P:intracellular iron ion homeostasis"/>
    <property type="evidence" value="ECO:0007669"/>
    <property type="project" value="UniProtKB-KW"/>
</dbReference>
<reference evidence="9 10" key="1">
    <citation type="submission" date="2020-07" db="EMBL/GenBank/DDBJ databases">
        <title>Sequencing the genomes of 1000 actinobacteria strains.</title>
        <authorList>
            <person name="Klenk H.-P."/>
        </authorList>
    </citation>
    <scope>NUCLEOTIDE SEQUENCE [LARGE SCALE GENOMIC DNA]</scope>
    <source>
        <strain evidence="9 10">DSM 45772</strain>
    </source>
</reference>
<feature type="binding site" evidence="5">
    <location>
        <position position="56"/>
    </location>
    <ligand>
        <name>Fe cation</name>
        <dbReference type="ChEBI" id="CHEBI:24875"/>
        <label>1</label>
    </ligand>
</feature>
<gene>
    <name evidence="9" type="ORF">BJ983_004551</name>
</gene>
<name>A0A7Y9DZI3_9PSEU</name>
<keyword evidence="10" id="KW-1185">Reference proteome</keyword>
<accession>A0A7Y9DZI3</accession>
<feature type="region of interest" description="Disordered" evidence="7">
    <location>
        <begin position="163"/>
        <end position="186"/>
    </location>
</feature>
<dbReference type="GO" id="GO:0006826">
    <property type="term" value="P:iron ion transport"/>
    <property type="evidence" value="ECO:0007669"/>
    <property type="project" value="InterPro"/>
</dbReference>
<evidence type="ECO:0000256" key="5">
    <source>
        <dbReference type="PIRSR" id="PIRSR601519-1"/>
    </source>
</evidence>
<evidence type="ECO:0000256" key="4">
    <source>
        <dbReference type="ARBA" id="ARBA00023004"/>
    </source>
</evidence>
<keyword evidence="3" id="KW-0560">Oxidoreductase</keyword>
<dbReference type="InterPro" id="IPR009040">
    <property type="entry name" value="Ferritin-like_diiron"/>
</dbReference>
<dbReference type="InterPro" id="IPR009078">
    <property type="entry name" value="Ferritin-like_SF"/>
</dbReference>
<dbReference type="PANTHER" id="PTHR11431">
    <property type="entry name" value="FERRITIN"/>
    <property type="match status" value="1"/>
</dbReference>
<feature type="binding site" evidence="5">
    <location>
        <position position="97"/>
    </location>
    <ligand>
        <name>Fe cation</name>
        <dbReference type="ChEBI" id="CHEBI:24875"/>
        <label>1</label>
    </ligand>
</feature>
<evidence type="ECO:0000259" key="8">
    <source>
        <dbReference type="PROSITE" id="PS50905"/>
    </source>
</evidence>
<feature type="binding site" evidence="5">
    <location>
        <position position="53"/>
    </location>
    <ligand>
        <name>Fe cation</name>
        <dbReference type="ChEBI" id="CHEBI:24875"/>
        <label>1</label>
    </ligand>
</feature>